<evidence type="ECO:0000259" key="8">
    <source>
        <dbReference type="PROSITE" id="PS50928"/>
    </source>
</evidence>
<dbReference type="SUPFAM" id="SSF161098">
    <property type="entry name" value="MetI-like"/>
    <property type="match status" value="1"/>
</dbReference>
<dbReference type="InterPro" id="IPR051393">
    <property type="entry name" value="ABC_transporter_permease"/>
</dbReference>
<keyword evidence="4 7" id="KW-0812">Transmembrane</keyword>
<organism evidence="9 10">
    <name type="scientific">Natronobacterium texcoconense</name>
    <dbReference type="NCBI Taxonomy" id="1095778"/>
    <lineage>
        <taxon>Archaea</taxon>
        <taxon>Methanobacteriati</taxon>
        <taxon>Methanobacteriota</taxon>
        <taxon>Stenosarchaea group</taxon>
        <taxon>Halobacteria</taxon>
        <taxon>Halobacteriales</taxon>
        <taxon>Natrialbaceae</taxon>
        <taxon>Natronobacterium</taxon>
    </lineage>
</organism>
<evidence type="ECO:0000313" key="10">
    <source>
        <dbReference type="Proteomes" id="UP000198848"/>
    </source>
</evidence>
<feature type="domain" description="ABC transmembrane type-1" evidence="8">
    <location>
        <begin position="111"/>
        <end position="324"/>
    </location>
</feature>
<dbReference type="InterPro" id="IPR035906">
    <property type="entry name" value="MetI-like_sf"/>
</dbReference>
<evidence type="ECO:0000256" key="4">
    <source>
        <dbReference type="ARBA" id="ARBA00022692"/>
    </source>
</evidence>
<dbReference type="PANTHER" id="PTHR30193">
    <property type="entry name" value="ABC TRANSPORTER PERMEASE PROTEIN"/>
    <property type="match status" value="1"/>
</dbReference>
<evidence type="ECO:0000256" key="5">
    <source>
        <dbReference type="ARBA" id="ARBA00022989"/>
    </source>
</evidence>
<reference evidence="10" key="1">
    <citation type="submission" date="2016-10" db="EMBL/GenBank/DDBJ databases">
        <authorList>
            <person name="Varghese N."/>
            <person name="Submissions S."/>
        </authorList>
    </citation>
    <scope>NUCLEOTIDE SEQUENCE [LARGE SCALE GENOMIC DNA]</scope>
    <source>
        <strain evidence="10">DSM 24767</strain>
    </source>
</reference>
<evidence type="ECO:0000256" key="2">
    <source>
        <dbReference type="ARBA" id="ARBA00022448"/>
    </source>
</evidence>
<sequence>MSLRDKRRVQSVRTSVRTKRNAVRDALPSFPGVPYLYILPFYVLFGLFLAFPVAYTFYLSFFRYHGRGSGYILEFDLFVFEFGVPRISNLEFVGLANYQRLFGDALFIQSVENTLVITLLQMPLMVLVSLLVALMLNAKFMQYSGYFRTAIAIPVTANYVAYSAIFLVMFAENFGFINYVLTAAGLPTIPWRTDGFWSRVSLAMALDWRWMGYNMLILFAGLQGIDRRLYEAAEIDGANRWEKFRYVTLPQLRPILLFVIVLSTIGSLQLFAEPMIITDGGPANQTITVVMYMYEEAFSRFNLGYASAITYALVVFVTILAYVQLKVGGE</sequence>
<feature type="transmembrane region" description="Helical" evidence="7">
    <location>
        <begin position="303"/>
        <end position="323"/>
    </location>
</feature>
<feature type="transmembrane region" description="Helical" evidence="7">
    <location>
        <begin position="255"/>
        <end position="272"/>
    </location>
</feature>
<dbReference type="GO" id="GO:0005886">
    <property type="term" value="C:plasma membrane"/>
    <property type="evidence" value="ECO:0007669"/>
    <property type="project" value="UniProtKB-SubCell"/>
</dbReference>
<keyword evidence="6 7" id="KW-0472">Membrane</keyword>
<accession>A0A1H1FR56</accession>
<feature type="transmembrane region" description="Helical" evidence="7">
    <location>
        <begin position="115"/>
        <end position="138"/>
    </location>
</feature>
<dbReference type="Proteomes" id="UP000198848">
    <property type="component" value="Unassembled WGS sequence"/>
</dbReference>
<comment type="similarity">
    <text evidence="7">Belongs to the binding-protein-dependent transport system permease family.</text>
</comment>
<dbReference type="CDD" id="cd06261">
    <property type="entry name" value="TM_PBP2"/>
    <property type="match status" value="1"/>
</dbReference>
<evidence type="ECO:0000256" key="3">
    <source>
        <dbReference type="ARBA" id="ARBA00022475"/>
    </source>
</evidence>
<evidence type="ECO:0000256" key="1">
    <source>
        <dbReference type="ARBA" id="ARBA00004651"/>
    </source>
</evidence>
<evidence type="ECO:0000256" key="7">
    <source>
        <dbReference type="RuleBase" id="RU363032"/>
    </source>
</evidence>
<keyword evidence="10" id="KW-1185">Reference proteome</keyword>
<dbReference type="STRING" id="1095778.SAMN04489842_2084"/>
<keyword evidence="3" id="KW-1003">Cell membrane</keyword>
<dbReference type="Pfam" id="PF00528">
    <property type="entry name" value="BPD_transp_1"/>
    <property type="match status" value="1"/>
</dbReference>
<feature type="transmembrane region" description="Helical" evidence="7">
    <location>
        <begin position="159"/>
        <end position="181"/>
    </location>
</feature>
<gene>
    <name evidence="9" type="ORF">SAMN04489842_2084</name>
</gene>
<dbReference type="InterPro" id="IPR000515">
    <property type="entry name" value="MetI-like"/>
</dbReference>
<keyword evidence="5 7" id="KW-1133">Transmembrane helix</keyword>
<feature type="transmembrane region" description="Helical" evidence="7">
    <location>
        <begin position="201"/>
        <end position="222"/>
    </location>
</feature>
<feature type="transmembrane region" description="Helical" evidence="7">
    <location>
        <begin position="35"/>
        <end position="58"/>
    </location>
</feature>
<dbReference type="GO" id="GO:0055085">
    <property type="term" value="P:transmembrane transport"/>
    <property type="evidence" value="ECO:0007669"/>
    <property type="project" value="InterPro"/>
</dbReference>
<dbReference type="OrthoDB" id="45815at2157"/>
<protein>
    <submittedName>
        <fullName evidence="9">Carbohydrate ABC transporter membrane protein 1, CUT1 family</fullName>
    </submittedName>
</protein>
<dbReference type="PANTHER" id="PTHR30193:SF37">
    <property type="entry name" value="INNER MEMBRANE ABC TRANSPORTER PERMEASE PROTEIN YCJO"/>
    <property type="match status" value="1"/>
</dbReference>
<dbReference type="PROSITE" id="PS50928">
    <property type="entry name" value="ABC_TM1"/>
    <property type="match status" value="1"/>
</dbReference>
<keyword evidence="2 7" id="KW-0813">Transport</keyword>
<dbReference type="EMBL" id="FNLC01000002">
    <property type="protein sequence ID" value="SDR03543.1"/>
    <property type="molecule type" value="Genomic_DNA"/>
</dbReference>
<dbReference type="AlphaFoldDB" id="A0A1H1FR56"/>
<proteinExistence type="inferred from homology"/>
<comment type="subcellular location">
    <subcellularLocation>
        <location evidence="1 7">Cell membrane</location>
        <topology evidence="1 7">Multi-pass membrane protein</topology>
    </subcellularLocation>
</comment>
<dbReference type="RefSeq" id="WP_090381242.1">
    <property type="nucleotide sequence ID" value="NZ_FNLC01000002.1"/>
</dbReference>
<evidence type="ECO:0000256" key="6">
    <source>
        <dbReference type="ARBA" id="ARBA00023136"/>
    </source>
</evidence>
<evidence type="ECO:0000313" key="9">
    <source>
        <dbReference type="EMBL" id="SDR03543.1"/>
    </source>
</evidence>
<dbReference type="Gene3D" id="1.10.3720.10">
    <property type="entry name" value="MetI-like"/>
    <property type="match status" value="1"/>
</dbReference>
<name>A0A1H1FR56_NATTX</name>